<sequence>MSTQTETEKQISGIIKKHIADLIEEKDNASFDNIFVQMFIRDSKKKVMVVKVPVEILSKTQRKYESVTRAIKQKFQDYFVIFVEKIDFEKNPTWNNTKKIFFGACFPFQVNGIRTDVKSPEEEIVNVLVEKKCTYSEEEFRMIETAINGITGVNVVVGVNHHTLN</sequence>
<dbReference type="AlphaFoldDB" id="A0A9P6GY45"/>
<dbReference type="EMBL" id="SBJO01000115">
    <property type="protein sequence ID" value="KAF9762974.1"/>
    <property type="molecule type" value="Genomic_DNA"/>
</dbReference>
<organism evidence="1 2">
    <name type="scientific">Nosema granulosis</name>
    <dbReference type="NCBI Taxonomy" id="83296"/>
    <lineage>
        <taxon>Eukaryota</taxon>
        <taxon>Fungi</taxon>
        <taxon>Fungi incertae sedis</taxon>
        <taxon>Microsporidia</taxon>
        <taxon>Nosematidae</taxon>
        <taxon>Nosema</taxon>
    </lineage>
</organism>
<protein>
    <submittedName>
        <fullName evidence="1">40S ribosomal protein S7</fullName>
    </submittedName>
</protein>
<evidence type="ECO:0000313" key="2">
    <source>
        <dbReference type="Proteomes" id="UP000740883"/>
    </source>
</evidence>
<name>A0A9P6GY45_9MICR</name>
<reference evidence="1 2" key="1">
    <citation type="journal article" date="2020" name="Genome Biol. Evol.">
        <title>Comparative genomics of strictly vertically transmitted, feminizing microsporidia endosymbionts of amphipod crustaceans.</title>
        <authorList>
            <person name="Cormier A."/>
            <person name="Chebbi M.A."/>
            <person name="Giraud I."/>
            <person name="Wattier R."/>
            <person name="Teixeira M."/>
            <person name="Gilbert C."/>
            <person name="Rigaud T."/>
            <person name="Cordaux R."/>
        </authorList>
    </citation>
    <scope>NUCLEOTIDE SEQUENCE [LARGE SCALE GENOMIC DNA]</scope>
    <source>
        <strain evidence="1 2">Ou3-Ou53</strain>
    </source>
</reference>
<gene>
    <name evidence="1" type="primary">RPS7</name>
    <name evidence="1" type="ORF">NGRA_1609</name>
</gene>
<accession>A0A9P6GY45</accession>
<evidence type="ECO:0000313" key="1">
    <source>
        <dbReference type="EMBL" id="KAF9762974.1"/>
    </source>
</evidence>
<keyword evidence="1" id="KW-0689">Ribosomal protein</keyword>
<proteinExistence type="predicted"/>
<keyword evidence="1" id="KW-0687">Ribonucleoprotein</keyword>
<dbReference type="OrthoDB" id="2188349at2759"/>
<comment type="caution">
    <text evidence="1">The sequence shown here is derived from an EMBL/GenBank/DDBJ whole genome shotgun (WGS) entry which is preliminary data.</text>
</comment>
<dbReference type="Proteomes" id="UP000740883">
    <property type="component" value="Unassembled WGS sequence"/>
</dbReference>
<keyword evidence="2" id="KW-1185">Reference proteome</keyword>
<dbReference type="GO" id="GO:0005840">
    <property type="term" value="C:ribosome"/>
    <property type="evidence" value="ECO:0007669"/>
    <property type="project" value="UniProtKB-KW"/>
</dbReference>